<dbReference type="EMBL" id="KI913953">
    <property type="protein sequence ID" value="ETW08732.1"/>
    <property type="molecule type" value="Genomic_DNA"/>
</dbReference>
<evidence type="ECO:0008006" key="2">
    <source>
        <dbReference type="Google" id="ProtNLM"/>
    </source>
</evidence>
<accession>A0A024US57</accession>
<name>A0A024US57_9STRA</name>
<dbReference type="eggNOG" id="ENOG502RY07">
    <property type="taxonomic scope" value="Eukaryota"/>
</dbReference>
<evidence type="ECO:0000313" key="1">
    <source>
        <dbReference type="EMBL" id="ETW08732.1"/>
    </source>
</evidence>
<proteinExistence type="predicted"/>
<organism evidence="1">
    <name type="scientific">Aphanomyces invadans</name>
    <dbReference type="NCBI Taxonomy" id="157072"/>
    <lineage>
        <taxon>Eukaryota</taxon>
        <taxon>Sar</taxon>
        <taxon>Stramenopiles</taxon>
        <taxon>Oomycota</taxon>
        <taxon>Saprolegniomycetes</taxon>
        <taxon>Saprolegniales</taxon>
        <taxon>Verrucalvaceae</taxon>
        <taxon>Aphanomyces</taxon>
    </lineage>
</organism>
<gene>
    <name evidence="1" type="ORF">H310_01254</name>
</gene>
<sequence length="267" mass="30432">MDVVRVHQVMADVDLIKRATDAKMALVKKVKRRVQSKLNQRRYRADQKALTDRLEQAVLHLHNDVARMEGRAETIRLAVSHTLRTFDHECKLSTEYFRLFDQGYDLDPTSTRHQSQFAYLTNAMSQDLVIMGKVGRDKLFEQWVLYMSTFEAFSMELHNVQLVSLTPTATVHIETTLHLRMSRKSISLLFPHLLDNEPLVQRLIGKVMHLPAQQRFIFDSNGVVQELGTHANTACALMTLLGSVDDTLTVIADFQLTEAAELVSRAG</sequence>
<dbReference type="VEuPathDB" id="FungiDB:H310_01254"/>
<reference evidence="1" key="1">
    <citation type="submission" date="2013-12" db="EMBL/GenBank/DDBJ databases">
        <title>The Genome Sequence of Aphanomyces invadans NJM9701.</title>
        <authorList>
            <consortium name="The Broad Institute Genomics Platform"/>
            <person name="Russ C."/>
            <person name="Tyler B."/>
            <person name="van West P."/>
            <person name="Dieguez-Uribeondo J."/>
            <person name="Young S.K."/>
            <person name="Zeng Q."/>
            <person name="Gargeya S."/>
            <person name="Fitzgerald M."/>
            <person name="Abouelleil A."/>
            <person name="Alvarado L."/>
            <person name="Chapman S.B."/>
            <person name="Gainer-Dewar J."/>
            <person name="Goldberg J."/>
            <person name="Griggs A."/>
            <person name="Gujja S."/>
            <person name="Hansen M."/>
            <person name="Howarth C."/>
            <person name="Imamovic A."/>
            <person name="Ireland A."/>
            <person name="Larimer J."/>
            <person name="McCowan C."/>
            <person name="Murphy C."/>
            <person name="Pearson M."/>
            <person name="Poon T.W."/>
            <person name="Priest M."/>
            <person name="Roberts A."/>
            <person name="Saif S."/>
            <person name="Shea T."/>
            <person name="Sykes S."/>
            <person name="Wortman J."/>
            <person name="Nusbaum C."/>
            <person name="Birren B."/>
        </authorList>
    </citation>
    <scope>NUCLEOTIDE SEQUENCE [LARGE SCALE GENOMIC DNA]</scope>
    <source>
        <strain evidence="1">NJM9701</strain>
    </source>
</reference>
<dbReference type="RefSeq" id="XP_008862537.1">
    <property type="nucleotide sequence ID" value="XM_008864315.1"/>
</dbReference>
<dbReference type="GeneID" id="20078304"/>
<protein>
    <recommendedName>
        <fullName evidence="2">BZIP domain-containing protein</fullName>
    </recommendedName>
</protein>
<dbReference type="OrthoDB" id="73862at2759"/>
<dbReference type="AlphaFoldDB" id="A0A024US57"/>